<accession>A0A7W8DGM3</accession>
<comment type="caution">
    <text evidence="1">The sequence shown here is derived from an EMBL/GenBank/DDBJ whole genome shotgun (WGS) entry which is preliminary data.</text>
</comment>
<reference evidence="1 2" key="1">
    <citation type="submission" date="2020-08" db="EMBL/GenBank/DDBJ databases">
        <title>Genomic Encyclopedia of Type Strains, Phase IV (KMG-IV): sequencing the most valuable type-strain genomes for metagenomic binning, comparative biology and taxonomic classification.</title>
        <authorList>
            <person name="Goeker M."/>
        </authorList>
    </citation>
    <scope>NUCLEOTIDE SEQUENCE [LARGE SCALE GENOMIC DNA]</scope>
    <source>
        <strain evidence="1 2">DSM 22071</strain>
    </source>
</reference>
<sequence length="67" mass="7343">MVFHERLIRDDSNRFLPARKRCGLGVDTNGVSTLPLSGYLLADPGIQVECAAENDGTYPASGFLRNF</sequence>
<keyword evidence="2" id="KW-1185">Reference proteome</keyword>
<evidence type="ECO:0000313" key="2">
    <source>
        <dbReference type="Proteomes" id="UP000528322"/>
    </source>
</evidence>
<gene>
    <name evidence="1" type="ORF">HNR37_000836</name>
</gene>
<dbReference type="AlphaFoldDB" id="A0A7W8DGM3"/>
<protein>
    <submittedName>
        <fullName evidence="1">Uncharacterized protein</fullName>
    </submittedName>
</protein>
<organism evidence="1 2">
    <name type="scientific">Desulfurispira natronophila</name>
    <dbReference type="NCBI Taxonomy" id="682562"/>
    <lineage>
        <taxon>Bacteria</taxon>
        <taxon>Pseudomonadati</taxon>
        <taxon>Chrysiogenota</taxon>
        <taxon>Chrysiogenia</taxon>
        <taxon>Chrysiogenales</taxon>
        <taxon>Chrysiogenaceae</taxon>
        <taxon>Desulfurispira</taxon>
    </lineage>
</organism>
<evidence type="ECO:0000313" key="1">
    <source>
        <dbReference type="EMBL" id="MBB5021524.1"/>
    </source>
</evidence>
<name>A0A7W8DGM3_9BACT</name>
<proteinExistence type="predicted"/>
<dbReference type="EMBL" id="JACHID010000004">
    <property type="protein sequence ID" value="MBB5021524.1"/>
    <property type="molecule type" value="Genomic_DNA"/>
</dbReference>
<dbReference type="Proteomes" id="UP000528322">
    <property type="component" value="Unassembled WGS sequence"/>
</dbReference>